<evidence type="ECO:0000256" key="4">
    <source>
        <dbReference type="ARBA" id="ARBA00012814"/>
    </source>
</evidence>
<keyword evidence="11" id="KW-0648">Protein biosynthesis</keyword>
<dbReference type="GeneID" id="34619902"/>
<dbReference type="NCBIfam" id="TIGR00468">
    <property type="entry name" value="pheS"/>
    <property type="match status" value="1"/>
</dbReference>
<dbReference type="SUPFAM" id="SSF55681">
    <property type="entry name" value="Class II aaRS and biotin synthetases"/>
    <property type="match status" value="1"/>
</dbReference>
<evidence type="ECO:0000256" key="14">
    <source>
        <dbReference type="SAM" id="MobiDB-lite"/>
    </source>
</evidence>
<evidence type="ECO:0000256" key="1">
    <source>
        <dbReference type="ARBA" id="ARBA00001946"/>
    </source>
</evidence>
<dbReference type="EC" id="6.1.1.20" evidence="4"/>
<evidence type="ECO:0000256" key="8">
    <source>
        <dbReference type="ARBA" id="ARBA00022741"/>
    </source>
</evidence>
<dbReference type="NCBIfam" id="NF003210">
    <property type="entry name" value="PRK04172.1"/>
    <property type="match status" value="1"/>
</dbReference>
<dbReference type="GO" id="GO:0005829">
    <property type="term" value="C:cytosol"/>
    <property type="evidence" value="ECO:0007669"/>
    <property type="project" value="TreeGrafter"/>
</dbReference>
<dbReference type="Pfam" id="PF01409">
    <property type="entry name" value="tRNA-synt_2d"/>
    <property type="match status" value="1"/>
</dbReference>
<dbReference type="Proteomes" id="UP000515125">
    <property type="component" value="Unplaced"/>
</dbReference>
<evidence type="ECO:0000256" key="5">
    <source>
        <dbReference type="ARBA" id="ARBA00022490"/>
    </source>
</evidence>
<evidence type="ECO:0000256" key="9">
    <source>
        <dbReference type="ARBA" id="ARBA00022840"/>
    </source>
</evidence>
<evidence type="ECO:0000256" key="11">
    <source>
        <dbReference type="ARBA" id="ARBA00022917"/>
    </source>
</evidence>
<dbReference type="AlphaFoldDB" id="A0A6P6RSS6"/>
<organism evidence="16 17">
    <name type="scientific">Cyclospora cayetanensis</name>
    <dbReference type="NCBI Taxonomy" id="88456"/>
    <lineage>
        <taxon>Eukaryota</taxon>
        <taxon>Sar</taxon>
        <taxon>Alveolata</taxon>
        <taxon>Apicomplexa</taxon>
        <taxon>Conoidasida</taxon>
        <taxon>Coccidia</taxon>
        <taxon>Eucoccidiorida</taxon>
        <taxon>Eimeriorina</taxon>
        <taxon>Eimeriidae</taxon>
        <taxon>Cyclospora</taxon>
    </lineage>
</organism>
<gene>
    <name evidence="17" type="primary">LOC34619902</name>
</gene>
<evidence type="ECO:0000313" key="16">
    <source>
        <dbReference type="Proteomes" id="UP000515125"/>
    </source>
</evidence>
<sequence>MSDEGSLLSLLRELEPLFAAGGTPNTLELTRAHPEWGSHERVLGLCKSLQAREYIQLTQREKTVWLLTPEGESYAEKGMPETNLLRWMQLNPQVCSESSSLEPSGEGGYELDALKRSFGAETDVALANAMKLGWCKFDKQTKRVQPQQNDSPQAAPQGMPEAIDKGQSILKAIREWREKDQETVEDTEELLLDALRTIEPAKQPDKLLQVGCFFVAFSANELKKRKLVETKRLKFFALAKAANFKTELQKPLADLTAKCIASDQWKQQELKPYNFFACGTKLRRGAPHPLMLVQKQFKHVLTAMGFQEMDTNQFVENSFWCFDALYMPQQHPARDAQDTFFIKSPERSHPSMLPEQVVSDVRVMHEQGGCGSTGWKYTWSLDEATKNIMRTHTTAVSARMLHQMAKEYKQTGVFTPRKLFSIDRVFRNESLDATHLAEFHQVEGVVAGYGLSLGHLMGVMRTFYTAIGIEELRFKPTFNPYTEPSMEIFGFHTGLRRWIEVGNSGMFRPEMLRPLGLPEDVVVIAWGLSLERPTMIKYGLSNIRELFGHKALLGGFRDAAQGSGRGLSKCNATEDGILNRSVSLNAAKGGLQATF</sequence>
<dbReference type="GO" id="GO:0046872">
    <property type="term" value="F:metal ion binding"/>
    <property type="evidence" value="ECO:0007669"/>
    <property type="project" value="UniProtKB-KW"/>
</dbReference>
<dbReference type="GO" id="GO:0000049">
    <property type="term" value="F:tRNA binding"/>
    <property type="evidence" value="ECO:0007669"/>
    <property type="project" value="InterPro"/>
</dbReference>
<evidence type="ECO:0000259" key="15">
    <source>
        <dbReference type="PROSITE" id="PS50862"/>
    </source>
</evidence>
<evidence type="ECO:0000256" key="12">
    <source>
        <dbReference type="ARBA" id="ARBA00023146"/>
    </source>
</evidence>
<evidence type="ECO:0000256" key="13">
    <source>
        <dbReference type="ARBA" id="ARBA00030612"/>
    </source>
</evidence>
<dbReference type="GO" id="GO:0006432">
    <property type="term" value="P:phenylalanyl-tRNA aminoacylation"/>
    <property type="evidence" value="ECO:0007669"/>
    <property type="project" value="InterPro"/>
</dbReference>
<evidence type="ECO:0000256" key="7">
    <source>
        <dbReference type="ARBA" id="ARBA00022723"/>
    </source>
</evidence>
<dbReference type="FunFam" id="3.30.930.10:FF:000178">
    <property type="entry name" value="Phenylalanyl-tRNA synthetase subunit alpha"/>
    <property type="match status" value="1"/>
</dbReference>
<comment type="subcellular location">
    <subcellularLocation>
        <location evidence="2">Cytoplasm</location>
    </subcellularLocation>
</comment>
<evidence type="ECO:0000256" key="2">
    <source>
        <dbReference type="ARBA" id="ARBA00004496"/>
    </source>
</evidence>
<keyword evidence="9" id="KW-0067">ATP-binding</keyword>
<comment type="similarity">
    <text evidence="3">Belongs to the class-II aminoacyl-tRNA synthetase family. Phe-tRNA synthetase alpha subunit type 2 subfamily.</text>
</comment>
<keyword evidence="10" id="KW-0460">Magnesium</keyword>
<comment type="cofactor">
    <cofactor evidence="1">
        <name>Mg(2+)</name>
        <dbReference type="ChEBI" id="CHEBI:18420"/>
    </cofactor>
</comment>
<keyword evidence="16" id="KW-1185">Reference proteome</keyword>
<dbReference type="GO" id="GO:0009328">
    <property type="term" value="C:phenylalanine-tRNA ligase complex"/>
    <property type="evidence" value="ECO:0007669"/>
    <property type="project" value="TreeGrafter"/>
</dbReference>
<keyword evidence="6 17" id="KW-0436">Ligase</keyword>
<keyword evidence="5" id="KW-0963">Cytoplasm</keyword>
<dbReference type="InterPro" id="IPR006195">
    <property type="entry name" value="aa-tRNA-synth_II"/>
</dbReference>
<dbReference type="InterPro" id="IPR002319">
    <property type="entry name" value="Phenylalanyl-tRNA_Synthase"/>
</dbReference>
<dbReference type="PROSITE" id="PS50862">
    <property type="entry name" value="AA_TRNA_LIGASE_II"/>
    <property type="match status" value="1"/>
</dbReference>
<accession>A0A6P6RSS6</accession>
<feature type="domain" description="Aminoacyl-transfer RNA synthetases class-II family profile" evidence="15">
    <location>
        <begin position="293"/>
        <end position="548"/>
    </location>
</feature>
<evidence type="ECO:0000313" key="17">
    <source>
        <dbReference type="RefSeq" id="XP_026190604.1"/>
    </source>
</evidence>
<evidence type="ECO:0000256" key="6">
    <source>
        <dbReference type="ARBA" id="ARBA00022598"/>
    </source>
</evidence>
<dbReference type="PANTHER" id="PTHR11538">
    <property type="entry name" value="PHENYLALANYL-TRNA SYNTHETASE"/>
    <property type="match status" value="1"/>
</dbReference>
<keyword evidence="12" id="KW-0030">Aminoacyl-tRNA synthetase</keyword>
<dbReference type="InterPro" id="IPR004529">
    <property type="entry name" value="Phe-tRNA-synth_IIc_asu"/>
</dbReference>
<protein>
    <recommendedName>
        <fullName evidence="4">phenylalanine--tRNA ligase</fullName>
        <ecNumber evidence="4">6.1.1.20</ecNumber>
    </recommendedName>
    <alternativeName>
        <fullName evidence="13">Phenylalanyl-tRNA synthetase alpha subunit</fullName>
    </alternativeName>
</protein>
<dbReference type="GO" id="GO:0005524">
    <property type="term" value="F:ATP binding"/>
    <property type="evidence" value="ECO:0007669"/>
    <property type="project" value="UniProtKB-KW"/>
</dbReference>
<reference evidence="17" key="1">
    <citation type="submission" date="2025-08" db="UniProtKB">
        <authorList>
            <consortium name="RefSeq"/>
        </authorList>
    </citation>
    <scope>IDENTIFICATION</scope>
</reference>
<evidence type="ECO:0000256" key="3">
    <source>
        <dbReference type="ARBA" id="ARBA00006703"/>
    </source>
</evidence>
<evidence type="ECO:0000256" key="10">
    <source>
        <dbReference type="ARBA" id="ARBA00022842"/>
    </source>
</evidence>
<dbReference type="PANTHER" id="PTHR11538:SF40">
    <property type="entry name" value="PHENYLALANINE--TRNA LIGASE ALPHA SUBUNIT"/>
    <property type="match status" value="1"/>
</dbReference>
<proteinExistence type="inferred from homology"/>
<dbReference type="OrthoDB" id="238316at2759"/>
<feature type="compositionally biased region" description="Polar residues" evidence="14">
    <location>
        <begin position="143"/>
        <end position="154"/>
    </location>
</feature>
<keyword evidence="7" id="KW-0479">Metal-binding</keyword>
<dbReference type="GO" id="GO:0004826">
    <property type="term" value="F:phenylalanine-tRNA ligase activity"/>
    <property type="evidence" value="ECO:0007669"/>
    <property type="project" value="UniProtKB-EC"/>
</dbReference>
<keyword evidence="8" id="KW-0547">Nucleotide-binding</keyword>
<feature type="region of interest" description="Disordered" evidence="14">
    <location>
        <begin position="142"/>
        <end position="161"/>
    </location>
</feature>
<name>A0A6P6RSS6_9EIME</name>
<dbReference type="RefSeq" id="XP_026190604.1">
    <property type="nucleotide sequence ID" value="XM_026334819.1"/>
</dbReference>
<dbReference type="CDD" id="cd00496">
    <property type="entry name" value="PheRS_alpha_core"/>
    <property type="match status" value="1"/>
</dbReference>
<dbReference type="InterPro" id="IPR045864">
    <property type="entry name" value="aa-tRNA-synth_II/BPL/LPL"/>
</dbReference>
<dbReference type="Gene3D" id="3.30.930.10">
    <property type="entry name" value="Bira Bifunctional Protein, Domain 2"/>
    <property type="match status" value="1"/>
</dbReference>